<dbReference type="FunFam" id="3.40.50.150:FF:000267">
    <property type="entry name" value="Putative methyltransferase family protein"/>
    <property type="match status" value="1"/>
</dbReference>
<dbReference type="PANTHER" id="PTHR23108">
    <property type="entry name" value="METHYLTRANSFERASE-RELATED"/>
    <property type="match status" value="1"/>
</dbReference>
<dbReference type="InterPro" id="IPR019410">
    <property type="entry name" value="Methyltransf_16"/>
</dbReference>
<dbReference type="GO" id="GO:0005634">
    <property type="term" value="C:nucleus"/>
    <property type="evidence" value="ECO:0007669"/>
    <property type="project" value="TreeGrafter"/>
</dbReference>
<evidence type="ECO:0008006" key="3">
    <source>
        <dbReference type="Google" id="ProtNLM"/>
    </source>
</evidence>
<accession>A0A6G1F383</accession>
<dbReference type="InterPro" id="IPR038899">
    <property type="entry name" value="METTL22"/>
</dbReference>
<dbReference type="GO" id="GO:0008276">
    <property type="term" value="F:protein methyltransferase activity"/>
    <property type="evidence" value="ECO:0007669"/>
    <property type="project" value="InterPro"/>
</dbReference>
<organism evidence="1 2">
    <name type="scientific">Oryza meyeriana var. granulata</name>
    <dbReference type="NCBI Taxonomy" id="110450"/>
    <lineage>
        <taxon>Eukaryota</taxon>
        <taxon>Viridiplantae</taxon>
        <taxon>Streptophyta</taxon>
        <taxon>Embryophyta</taxon>
        <taxon>Tracheophyta</taxon>
        <taxon>Spermatophyta</taxon>
        <taxon>Magnoliopsida</taxon>
        <taxon>Liliopsida</taxon>
        <taxon>Poales</taxon>
        <taxon>Poaceae</taxon>
        <taxon>BOP clade</taxon>
        <taxon>Oryzoideae</taxon>
        <taxon>Oryzeae</taxon>
        <taxon>Oryzinae</taxon>
        <taxon>Oryza</taxon>
        <taxon>Oryza meyeriana</taxon>
    </lineage>
</organism>
<sequence>MSEVHLGCPPRFSGLYVSRFSVSSRPLGTSAGSDGRDECGGVCEQVASRSSSCDCGSPDAVTVDEDGDLILDRRRRNRERSDHVLAVQHGITSSLRSVGLQVWKAALLLTDFVLHKSFTSSEFNGVTAIEIGAGTGLVGLALARVAQKVFITDRGSDILDNCLANVQLNSSILKIDEAKTYVRELNWKMSWPPPVATCNPSDPSSRYLWSRSEIEAAEEGTALFAADVIYSDDLTDLFFGTAKKLMSRGAAKVLYLTLEKRYNFSLDELDVVANGYKHFRSFFTVQDVLGLSLYNPLFAESGALDVTTCRPDFVGEQMDLTEVPQYIREYDRGKDLEMWKIMYNPNPE</sequence>
<dbReference type="AlphaFoldDB" id="A0A6G1F383"/>
<proteinExistence type="predicted"/>
<dbReference type="InterPro" id="IPR029063">
    <property type="entry name" value="SAM-dependent_MTases_sf"/>
</dbReference>
<evidence type="ECO:0000313" key="2">
    <source>
        <dbReference type="Proteomes" id="UP000479710"/>
    </source>
</evidence>
<evidence type="ECO:0000313" key="1">
    <source>
        <dbReference type="EMBL" id="KAF0931334.1"/>
    </source>
</evidence>
<dbReference type="Proteomes" id="UP000479710">
    <property type="component" value="Unassembled WGS sequence"/>
</dbReference>
<dbReference type="OrthoDB" id="46564at2759"/>
<keyword evidence="2" id="KW-1185">Reference proteome</keyword>
<comment type="caution">
    <text evidence="1">The sequence shown here is derived from an EMBL/GenBank/DDBJ whole genome shotgun (WGS) entry which is preliminary data.</text>
</comment>
<reference evidence="1 2" key="1">
    <citation type="submission" date="2019-11" db="EMBL/GenBank/DDBJ databases">
        <title>Whole genome sequence of Oryza granulata.</title>
        <authorList>
            <person name="Li W."/>
        </authorList>
    </citation>
    <scope>NUCLEOTIDE SEQUENCE [LARGE SCALE GENOMIC DNA]</scope>
    <source>
        <strain evidence="2">cv. Menghai</strain>
        <tissue evidence="1">Leaf</tissue>
    </source>
</reference>
<dbReference type="Gene3D" id="3.40.50.150">
    <property type="entry name" value="Vaccinia Virus protein VP39"/>
    <property type="match status" value="1"/>
</dbReference>
<dbReference type="SUPFAM" id="SSF53335">
    <property type="entry name" value="S-adenosyl-L-methionine-dependent methyltransferases"/>
    <property type="match status" value="1"/>
</dbReference>
<protein>
    <recommendedName>
        <fullName evidence="3">Methyltransferase-like protein 22</fullName>
    </recommendedName>
</protein>
<name>A0A6G1F383_9ORYZ</name>
<dbReference type="Pfam" id="PF10294">
    <property type="entry name" value="Methyltransf_16"/>
    <property type="match status" value="1"/>
</dbReference>
<gene>
    <name evidence="1" type="ORF">E2562_004483</name>
</gene>
<dbReference type="EMBL" id="SPHZ02000001">
    <property type="protein sequence ID" value="KAF0931334.1"/>
    <property type="molecule type" value="Genomic_DNA"/>
</dbReference>
<dbReference type="PANTHER" id="PTHR23108:SF0">
    <property type="entry name" value="METHYLTRANSFERASE-LIKE PROTEIN 22"/>
    <property type="match status" value="1"/>
</dbReference>